<keyword evidence="2" id="KW-0732">Signal</keyword>
<name>A0ABT3GFW0_9BACT</name>
<evidence type="ECO:0000256" key="2">
    <source>
        <dbReference type="SAM" id="SignalP"/>
    </source>
</evidence>
<dbReference type="Proteomes" id="UP001320876">
    <property type="component" value="Unassembled WGS sequence"/>
</dbReference>
<gene>
    <name evidence="3" type="ORF">OKA05_08085</name>
</gene>
<comment type="caution">
    <text evidence="3">The sequence shown here is derived from an EMBL/GenBank/DDBJ whole genome shotgun (WGS) entry which is preliminary data.</text>
</comment>
<accession>A0ABT3GFW0</accession>
<feature type="compositionally biased region" description="Pro residues" evidence="1">
    <location>
        <begin position="33"/>
        <end position="51"/>
    </location>
</feature>
<reference evidence="3 4" key="1">
    <citation type="submission" date="2022-10" db="EMBL/GenBank/DDBJ databases">
        <title>Luteolibacter arcticus strain CCTCC AB 2014275, whole genome shotgun sequencing project.</title>
        <authorList>
            <person name="Zhao G."/>
            <person name="Shen L."/>
        </authorList>
    </citation>
    <scope>NUCLEOTIDE SEQUENCE [LARGE SCALE GENOMIC DNA]</scope>
    <source>
        <strain evidence="3 4">CCTCC AB 2014275</strain>
    </source>
</reference>
<dbReference type="PROSITE" id="PS51257">
    <property type="entry name" value="PROKAR_LIPOPROTEIN"/>
    <property type="match status" value="1"/>
</dbReference>
<dbReference type="RefSeq" id="WP_264486617.1">
    <property type="nucleotide sequence ID" value="NZ_JAPDDT010000002.1"/>
</dbReference>
<evidence type="ECO:0000313" key="4">
    <source>
        <dbReference type="Proteomes" id="UP001320876"/>
    </source>
</evidence>
<organism evidence="3 4">
    <name type="scientific">Luteolibacter arcticus</name>
    <dbReference type="NCBI Taxonomy" id="1581411"/>
    <lineage>
        <taxon>Bacteria</taxon>
        <taxon>Pseudomonadati</taxon>
        <taxon>Verrucomicrobiota</taxon>
        <taxon>Verrucomicrobiia</taxon>
        <taxon>Verrucomicrobiales</taxon>
        <taxon>Verrucomicrobiaceae</taxon>
        <taxon>Luteolibacter</taxon>
    </lineage>
</organism>
<sequence length="70" mass="7446">MKTLILASAAAVSLFVTSCETHNHYPMTVVEPAPKPAAKPKPVSRPKPAPKPVESAESFRAVEKPGSYSN</sequence>
<feature type="chain" id="PRO_5045485160" description="Lipoprotein" evidence="2">
    <location>
        <begin position="19"/>
        <end position="70"/>
    </location>
</feature>
<protein>
    <recommendedName>
        <fullName evidence="5">Lipoprotein</fullName>
    </recommendedName>
</protein>
<proteinExistence type="predicted"/>
<feature type="region of interest" description="Disordered" evidence="1">
    <location>
        <begin position="27"/>
        <end position="70"/>
    </location>
</feature>
<keyword evidence="4" id="KW-1185">Reference proteome</keyword>
<evidence type="ECO:0000256" key="1">
    <source>
        <dbReference type="SAM" id="MobiDB-lite"/>
    </source>
</evidence>
<dbReference type="EMBL" id="JAPDDT010000002">
    <property type="protein sequence ID" value="MCW1922510.1"/>
    <property type="molecule type" value="Genomic_DNA"/>
</dbReference>
<evidence type="ECO:0000313" key="3">
    <source>
        <dbReference type="EMBL" id="MCW1922510.1"/>
    </source>
</evidence>
<feature type="signal peptide" evidence="2">
    <location>
        <begin position="1"/>
        <end position="18"/>
    </location>
</feature>
<evidence type="ECO:0008006" key="5">
    <source>
        <dbReference type="Google" id="ProtNLM"/>
    </source>
</evidence>